<evidence type="ECO:0000256" key="2">
    <source>
        <dbReference type="ARBA" id="ARBA00022827"/>
    </source>
</evidence>
<dbReference type="InterPro" id="IPR046373">
    <property type="entry name" value="Acyl-CoA_Oxase/DH_mid-dom_sf"/>
</dbReference>
<dbReference type="InterPro" id="IPR024719">
    <property type="entry name" value="HpaB/PvcC/4-BUDH_C"/>
</dbReference>
<feature type="domain" description="HpaB/PvcC/4-BUDH C-terminal" evidence="4">
    <location>
        <begin position="275"/>
        <end position="472"/>
    </location>
</feature>
<gene>
    <name evidence="6" type="ORF">ACFFLI_04540</name>
</gene>
<dbReference type="InterPro" id="IPR009100">
    <property type="entry name" value="AcylCoA_DH/oxidase_NM_dom_sf"/>
</dbReference>
<dbReference type="Gene3D" id="1.10.3140.10">
    <property type="entry name" value="4-hydroxybutyryl-coa dehydratase, domain 1"/>
    <property type="match status" value="1"/>
</dbReference>
<evidence type="ECO:0000256" key="3">
    <source>
        <dbReference type="ARBA" id="ARBA00023002"/>
    </source>
</evidence>
<evidence type="ECO:0000259" key="4">
    <source>
        <dbReference type="Pfam" id="PF03241"/>
    </source>
</evidence>
<dbReference type="SUPFAM" id="SSF47203">
    <property type="entry name" value="Acyl-CoA dehydrogenase C-terminal domain-like"/>
    <property type="match status" value="1"/>
</dbReference>
<dbReference type="RefSeq" id="WP_137642380.1">
    <property type="nucleotide sequence ID" value="NZ_BJEA01000008.1"/>
</dbReference>
<proteinExistence type="predicted"/>
<evidence type="ECO:0000313" key="6">
    <source>
        <dbReference type="EMBL" id="MFB9769144.1"/>
    </source>
</evidence>
<dbReference type="Proteomes" id="UP001589691">
    <property type="component" value="Unassembled WGS sequence"/>
</dbReference>
<evidence type="ECO:0000313" key="7">
    <source>
        <dbReference type="Proteomes" id="UP001589691"/>
    </source>
</evidence>
<dbReference type="SUPFAM" id="SSF56645">
    <property type="entry name" value="Acyl-CoA dehydrogenase NM domain-like"/>
    <property type="match status" value="1"/>
</dbReference>
<dbReference type="Pfam" id="PF03241">
    <property type="entry name" value="HpaB"/>
    <property type="match status" value="1"/>
</dbReference>
<protein>
    <submittedName>
        <fullName evidence="6">4-hydroxyphenylacetate 3-hydroxylase N-terminal domain-containing protein</fullName>
    </submittedName>
</protein>
<dbReference type="Gene3D" id="2.40.110.10">
    <property type="entry name" value="Butyryl-CoA Dehydrogenase, subunit A, domain 2"/>
    <property type="match status" value="1"/>
</dbReference>
<keyword evidence="2" id="KW-0274">FAD</keyword>
<dbReference type="EMBL" id="JBHLZY010000009">
    <property type="protein sequence ID" value="MFB9769144.1"/>
    <property type="molecule type" value="Genomic_DNA"/>
</dbReference>
<evidence type="ECO:0000256" key="1">
    <source>
        <dbReference type="ARBA" id="ARBA00022630"/>
    </source>
</evidence>
<dbReference type="PIRSF" id="PIRSF000331">
    <property type="entry name" value="HpaA_HpaB"/>
    <property type="match status" value="1"/>
</dbReference>
<reference evidence="6 7" key="1">
    <citation type="submission" date="2024-09" db="EMBL/GenBank/DDBJ databases">
        <authorList>
            <person name="Sun Q."/>
            <person name="Mori K."/>
        </authorList>
    </citation>
    <scope>NUCLEOTIDE SEQUENCE [LARGE SCALE GENOMIC DNA]</scope>
    <source>
        <strain evidence="6 7">TBRC 4576</strain>
    </source>
</reference>
<dbReference type="Gene3D" id="1.20.140.10">
    <property type="entry name" value="Butyryl-CoA Dehydrogenase, subunit A, domain 3"/>
    <property type="match status" value="1"/>
</dbReference>
<name>A0ABV5WSN0_9LACO</name>
<dbReference type="Pfam" id="PF11794">
    <property type="entry name" value="HpaB_N"/>
    <property type="match status" value="1"/>
</dbReference>
<organism evidence="6 7">
    <name type="scientific">Lactiplantibacillus modestisalitolerans</name>
    <dbReference type="NCBI Taxonomy" id="1457219"/>
    <lineage>
        <taxon>Bacteria</taxon>
        <taxon>Bacillati</taxon>
        <taxon>Bacillota</taxon>
        <taxon>Bacilli</taxon>
        <taxon>Lactobacillales</taxon>
        <taxon>Lactobacillaceae</taxon>
        <taxon>Lactiplantibacillus</taxon>
    </lineage>
</organism>
<dbReference type="InterPro" id="IPR004925">
    <property type="entry name" value="HpaB/PvcC/4-BUDH"/>
</dbReference>
<keyword evidence="3" id="KW-0560">Oxidoreductase</keyword>
<sequence length="474" mass="53046">MHTIEQLNDGRAVYLNGQRINVADVPIFRKTLALNNQYYALQRTHQDVHTYIEDGQRYDIAFKVPLTSADLKQKHRAYQEIAESNNGLLGRTPDFLNSAMAALAVRSHFLGHNEYTNFAANAKHYAEHVKTEDIFISHALQNPQLDRQKAINAIPSGYAGVHVTKRTMEGITVSGAKMVNTMAPIADDLLIFNPPELLLEKGDTSYAVAFATPLNTPGVKIICRKLLDHPVYTGYTEDDFPLSNALDEIDAYIVFDEAFIPWERVFVDNDVEMSNRFFMDSGMFIHSSHQDEVRGITKLEFATTLAIRTAKLLGLDGFLGVQEKLGRLTANLELIKGTIARSEEEGRLDDFGIYTPNQQALQAVRSTLPEYYEEALKVAQHLAAGSMVGVPGFKEFNGDNGPILEQALGTSKATAKERAKFLNLVFDLTTAGFGQRQLMYEYYHGGDPMRIRSQHYAGEDLRAGNEMIDRIMKS</sequence>
<evidence type="ECO:0000259" key="5">
    <source>
        <dbReference type="Pfam" id="PF11794"/>
    </source>
</evidence>
<dbReference type="InterPro" id="IPR024674">
    <property type="entry name" value="HpaB/PvcC/4-BUDH_N"/>
</dbReference>
<feature type="domain" description="HpaB/PvcC/4-BUDH N-terminal" evidence="5">
    <location>
        <begin position="4"/>
        <end position="267"/>
    </location>
</feature>
<keyword evidence="7" id="KW-1185">Reference proteome</keyword>
<dbReference type="InterPro" id="IPR036250">
    <property type="entry name" value="AcylCo_DH-like_C"/>
</dbReference>
<comment type="caution">
    <text evidence="6">The sequence shown here is derived from an EMBL/GenBank/DDBJ whole genome shotgun (WGS) entry which is preliminary data.</text>
</comment>
<keyword evidence="1" id="KW-0285">Flavoprotein</keyword>
<dbReference type="PANTHER" id="PTHR36117">
    <property type="entry name" value="4-HYDROXYPHENYLACETATE 3-MONOOXYGENASE-RELATED"/>
    <property type="match status" value="1"/>
</dbReference>
<accession>A0ABV5WSN0</accession>
<dbReference type="PANTHER" id="PTHR36117:SF3">
    <property type="entry name" value="4-HYDROXYPHENYLACETATE 3-MONOOXYGENASE-RELATED"/>
    <property type="match status" value="1"/>
</dbReference>